<dbReference type="AlphaFoldDB" id="Q12LX4"/>
<dbReference type="KEGG" id="sdn:Sden_2272"/>
<dbReference type="Proteomes" id="UP000001982">
    <property type="component" value="Chromosome"/>
</dbReference>
<dbReference type="CDD" id="cd04486">
    <property type="entry name" value="YhcR_OBF_like"/>
    <property type="match status" value="1"/>
</dbReference>
<evidence type="ECO:0000259" key="3">
    <source>
        <dbReference type="PROSITE" id="PS51841"/>
    </source>
</evidence>
<dbReference type="PANTHER" id="PTHR42834:SF1">
    <property type="entry name" value="ENDONUCLEASE_EXONUCLEASE_PHOSPHATASE FAMILY PROTEIN (AFU_ORTHOLOGUE AFUA_3G09210)"/>
    <property type="match status" value="1"/>
</dbReference>
<dbReference type="Gene3D" id="3.60.10.10">
    <property type="entry name" value="Endonuclease/exonuclease/phosphatase"/>
    <property type="match status" value="1"/>
</dbReference>
<dbReference type="InterPro" id="IPR000601">
    <property type="entry name" value="PKD_dom"/>
</dbReference>
<dbReference type="InterPro" id="IPR022409">
    <property type="entry name" value="PKD/Chitinase_dom"/>
</dbReference>
<dbReference type="InterPro" id="IPR005135">
    <property type="entry name" value="Endo/exonuclease/phosphatase"/>
</dbReference>
<keyword evidence="4" id="KW-0540">Nuclease</keyword>
<evidence type="ECO:0000259" key="2">
    <source>
        <dbReference type="PROSITE" id="PS50093"/>
    </source>
</evidence>
<dbReference type="eggNOG" id="COG3291">
    <property type="taxonomic scope" value="Bacteria"/>
</dbReference>
<proteinExistence type="predicted"/>
<keyword evidence="4" id="KW-0269">Exonuclease</keyword>
<dbReference type="RefSeq" id="WP_011496703.1">
    <property type="nucleotide sequence ID" value="NC_007954.1"/>
</dbReference>
<dbReference type="InterPro" id="IPR036415">
    <property type="entry name" value="Lamin_tail_dom_sf"/>
</dbReference>
<dbReference type="InterPro" id="IPR001322">
    <property type="entry name" value="Lamin_tail_dom"/>
</dbReference>
<dbReference type="Pfam" id="PF03372">
    <property type="entry name" value="Exo_endo_phos"/>
    <property type="match status" value="1"/>
</dbReference>
<gene>
    <name evidence="4" type="ordered locus">Sden_2272</name>
</gene>
<dbReference type="SMART" id="SM00089">
    <property type="entry name" value="PKD"/>
    <property type="match status" value="1"/>
</dbReference>
<dbReference type="InterPro" id="IPR047971">
    <property type="entry name" value="ExeM-like"/>
</dbReference>
<dbReference type="GO" id="GO:0004527">
    <property type="term" value="F:exonuclease activity"/>
    <property type="evidence" value="ECO:0007669"/>
    <property type="project" value="UniProtKB-KW"/>
</dbReference>
<dbReference type="SUPFAM" id="SSF49299">
    <property type="entry name" value="PKD domain"/>
    <property type="match status" value="1"/>
</dbReference>
<accession>Q12LX4</accession>
<sequence>MISKTSLAVLTATAISSLSHAADNPIITEYVEGSSNNKAIELYNPSAASIDLSQYQLKFFFNGSTTAGSTIALAGTLNPGATYVIADDDASPEILAKANLASNASFFNGDDAIVLYKQQQVIDSLGQVGVDPGSEWGSGDLSTQDNTIRRKTNALTPDTVIDDAVSLDNWLGFAKDDISDLGLFAAGPGEPDPTEPVEFACNEPASAIHLIQGTTNTSPLNGQTLDVEAVVVSNQEAGLKGLFLQMPDGQVDADSLTSEGVFVYTGNAPMGYLAGDSIRIRAKVSEYQGTTQLTQVTHHSLCAAGQPLPTAAEITLPVNDIAELERFEGMAVHFSQPLVVNEVYNLGRYGEISLGSSRHFIGTQVAAPGADALAVTAANLRDSILLDDGLTAQNPDPIRYPAPELSASNSVRVGDLATDLAGVMHYGFGKYRIMPTGTVNFVANNPRTLAPDAVDADMKVASFNVLNYFNGDGIGGGFPTDRGADSASEFARQKAKIVSAMQAIDADVYGLMEIENDGFGSNSAIADLVNGLNSAIGEPRYQYIALDGPGIGTDAITVGMVYRGDKVTPEGAAQVLTSANSPLDDNGQVLFNDTKNRPMLTQNFVHQASGEQFVVAVNHLKSKGSSCDALGDPDLNDGQANCNVTRTRAATAVAQWLNTVYPEQQVLVIGDLNAYAKEDPITALEQGGFSELFQHLGHSNAYSYVFSGESGQLDHALASASLLDNVVAAQEWHINTDEPTILDYNEEYKSAAQIANLYQGDAYRSSDHDPVIVSLNFAPANVAPVASFGYQANAGQLSFTSTSTDSDGEIVSYQWDLGDGSVAQGQTLVHEYQQSGNYAVTLTVTDNGGLSHSMTQSIEVSVAPQNALPIAQIYHLRLWVFDLFFSFSYDTDGYIKQHKWRFSNGQTMKGFSAIQRNRRVTSVELTVTDNEGGEGSTSLTYR</sequence>
<feature type="signal peptide" evidence="1">
    <location>
        <begin position="1"/>
        <end position="21"/>
    </location>
</feature>
<dbReference type="PANTHER" id="PTHR42834">
    <property type="entry name" value="ENDONUCLEASE/EXONUCLEASE/PHOSPHATASE FAMILY PROTEIN (AFU_ORTHOLOGUE AFUA_3G09210)"/>
    <property type="match status" value="1"/>
</dbReference>
<keyword evidence="4" id="KW-0378">Hydrolase</keyword>
<dbReference type="SUPFAM" id="SSF56219">
    <property type="entry name" value="DNase I-like"/>
    <property type="match status" value="1"/>
</dbReference>
<dbReference type="GO" id="GO:0004519">
    <property type="term" value="F:endonuclease activity"/>
    <property type="evidence" value="ECO:0007669"/>
    <property type="project" value="UniProtKB-KW"/>
</dbReference>
<keyword evidence="1" id="KW-0732">Signal</keyword>
<dbReference type="FunFam" id="3.60.10.10:FF:000072">
    <property type="entry name" value="Extracellular nuclease"/>
    <property type="match status" value="1"/>
</dbReference>
<dbReference type="eggNOG" id="COG2374">
    <property type="taxonomic scope" value="Bacteria"/>
</dbReference>
<dbReference type="InterPro" id="IPR013783">
    <property type="entry name" value="Ig-like_fold"/>
</dbReference>
<name>Q12LX4_SHEDO</name>
<organism evidence="4 5">
    <name type="scientific">Shewanella denitrificans (strain OS217 / ATCC BAA-1090 / DSM 15013)</name>
    <dbReference type="NCBI Taxonomy" id="318161"/>
    <lineage>
        <taxon>Bacteria</taxon>
        <taxon>Pseudomonadati</taxon>
        <taxon>Pseudomonadota</taxon>
        <taxon>Gammaproteobacteria</taxon>
        <taxon>Alteromonadales</taxon>
        <taxon>Shewanellaceae</taxon>
        <taxon>Shewanella</taxon>
    </lineage>
</organism>
<dbReference type="Pfam" id="PF18911">
    <property type="entry name" value="PKD_4"/>
    <property type="match status" value="1"/>
</dbReference>
<dbReference type="InterPro" id="IPR036691">
    <property type="entry name" value="Endo/exonu/phosph_ase_sf"/>
</dbReference>
<feature type="domain" description="PKD" evidence="2">
    <location>
        <begin position="780"/>
        <end position="867"/>
    </location>
</feature>
<dbReference type="STRING" id="318161.Sden_2272"/>
<feature type="chain" id="PRO_5004181268" evidence="1">
    <location>
        <begin position="22"/>
        <end position="942"/>
    </location>
</feature>
<evidence type="ECO:0000256" key="1">
    <source>
        <dbReference type="SAM" id="SignalP"/>
    </source>
</evidence>
<dbReference type="EMBL" id="CP000302">
    <property type="protein sequence ID" value="ABE55552.1"/>
    <property type="molecule type" value="Genomic_DNA"/>
</dbReference>
<keyword evidence="4" id="KW-0255">Endonuclease</keyword>
<dbReference type="OrthoDB" id="9800417at2"/>
<keyword evidence="5" id="KW-1185">Reference proteome</keyword>
<dbReference type="InterPro" id="IPR035986">
    <property type="entry name" value="PKD_dom_sf"/>
</dbReference>
<evidence type="ECO:0000313" key="4">
    <source>
        <dbReference type="EMBL" id="ABE55552.1"/>
    </source>
</evidence>
<dbReference type="PROSITE" id="PS51841">
    <property type="entry name" value="LTD"/>
    <property type="match status" value="1"/>
</dbReference>
<evidence type="ECO:0000313" key="5">
    <source>
        <dbReference type="Proteomes" id="UP000001982"/>
    </source>
</evidence>
<dbReference type="HOGENOM" id="CLU_006338_0_1_6"/>
<dbReference type="PROSITE" id="PS50093">
    <property type="entry name" value="PKD"/>
    <property type="match status" value="1"/>
</dbReference>
<dbReference type="CDD" id="cd10283">
    <property type="entry name" value="MnuA_DNase1-like"/>
    <property type="match status" value="1"/>
</dbReference>
<dbReference type="NCBIfam" id="NF033681">
    <property type="entry name" value="ExeM_NucH_DNase"/>
    <property type="match status" value="1"/>
</dbReference>
<dbReference type="CDD" id="cd00146">
    <property type="entry name" value="PKD"/>
    <property type="match status" value="1"/>
</dbReference>
<feature type="domain" description="LTD" evidence="3">
    <location>
        <begin position="9"/>
        <end position="129"/>
    </location>
</feature>
<dbReference type="Pfam" id="PF00932">
    <property type="entry name" value="LTD"/>
    <property type="match status" value="1"/>
</dbReference>
<reference evidence="4 5" key="1">
    <citation type="submission" date="2006-03" db="EMBL/GenBank/DDBJ databases">
        <title>Complete sequence of Shewanella denitrificans OS217.</title>
        <authorList>
            <consortium name="US DOE Joint Genome Institute"/>
            <person name="Copeland A."/>
            <person name="Lucas S."/>
            <person name="Lapidus A."/>
            <person name="Barry K."/>
            <person name="Detter J.C."/>
            <person name="Glavina del Rio T."/>
            <person name="Hammon N."/>
            <person name="Israni S."/>
            <person name="Dalin E."/>
            <person name="Tice H."/>
            <person name="Pitluck S."/>
            <person name="Brettin T."/>
            <person name="Bruce D."/>
            <person name="Han C."/>
            <person name="Tapia R."/>
            <person name="Gilna P."/>
            <person name="Kiss H."/>
            <person name="Schmutz J."/>
            <person name="Larimer F."/>
            <person name="Land M."/>
            <person name="Hauser L."/>
            <person name="Kyrpides N."/>
            <person name="Lykidis A."/>
            <person name="Richardson P."/>
        </authorList>
    </citation>
    <scope>NUCLEOTIDE SEQUENCE [LARGE SCALE GENOMIC DNA]</scope>
    <source>
        <strain evidence="5">OS217 / ATCC BAA-1090 / DSM 15013</strain>
    </source>
</reference>
<dbReference type="SUPFAM" id="SSF74853">
    <property type="entry name" value="Lamin A/C globular tail domain"/>
    <property type="match status" value="1"/>
</dbReference>
<protein>
    <submittedName>
        <fullName evidence="4">Endonuclease/exonuclease/phosphatase</fullName>
    </submittedName>
</protein>
<dbReference type="Gene3D" id="2.60.40.10">
    <property type="entry name" value="Immunoglobulins"/>
    <property type="match status" value="2"/>
</dbReference>